<dbReference type="PANTHER" id="PTHR14689:SF0">
    <property type="entry name" value="COILED-COIL DOMAIN-CONTAINING PROTEIN 82"/>
    <property type="match status" value="1"/>
</dbReference>
<dbReference type="PANTHER" id="PTHR14689">
    <property type="entry name" value="PHORBOL-ESTER_DAG-TYPE DOMAIN-CONTAINING PROTEIN"/>
    <property type="match status" value="1"/>
</dbReference>
<evidence type="ECO:0000259" key="2">
    <source>
        <dbReference type="Pfam" id="PF13926"/>
    </source>
</evidence>
<feature type="compositionally biased region" description="Acidic residues" evidence="1">
    <location>
        <begin position="202"/>
        <end position="223"/>
    </location>
</feature>
<dbReference type="KEGG" id="ccac:CcaHIS019_0408130"/>
<gene>
    <name evidence="3" type="ORF">CcaverHIS019_0408130</name>
</gene>
<dbReference type="GeneID" id="85495863"/>
<protein>
    <recommendedName>
        <fullName evidence="2">DUF4211 domain-containing protein</fullName>
    </recommendedName>
</protein>
<sequence>MSPLSQADIDRFFSTSSPRSRPRPRPRPPRASRSSPPPVSIVVHDSDDDIVALPSEPNALPRPARPSFPNKFPSLASDESAENSDSDIRAVRLSPKRKAWRATTRRVVSDDDDEDTLPISGKRKAASSSESESEAGLRNGVKNRHPRARDPGSGRSGDEEPWPSRRLTRAQRRRRDSDSGSPSERPARRRRRSSAKHTRLDPDEESNEAATEEESADEIELDEPERFVTATRLRTRGETAQQRMLRKLKNRRLNLPSSDDEEEESEGPSGAWEYVRDDDDGFISEDDGFDERLMPSEFSLGYAQSQEYKFKVMFQYLLLLVIHGPDVLPLRGAQKEYMAPVGELRSYIRGIRNLRVRSQIWRPEFVKALETYPKFLVSSRAEIARYCHACNRRNQHCWQSVYLTGTQYDPESHDEVEGHTGNEGDDDDDDDDEDGDGEKLPRNFDMGPHCLDSARLYHALSHWEHHLFRRIRGLYRELLRAKGVDVDDNDDSDSDGDVDDAELFTSVAERVAELRRTQLPDEHDVNAVLEWMEGREYQTKAFEHFTGLEQKARMLGGDDMLRETGPDHY</sequence>
<dbReference type="RefSeq" id="XP_060457258.1">
    <property type="nucleotide sequence ID" value="XM_060600690.1"/>
</dbReference>
<evidence type="ECO:0000313" key="4">
    <source>
        <dbReference type="Proteomes" id="UP001233271"/>
    </source>
</evidence>
<dbReference type="GO" id="GO:0005634">
    <property type="term" value="C:nucleus"/>
    <property type="evidence" value="ECO:0007669"/>
    <property type="project" value="TreeGrafter"/>
</dbReference>
<accession>A0AA48L4X1</accession>
<evidence type="ECO:0000256" key="1">
    <source>
        <dbReference type="SAM" id="MobiDB-lite"/>
    </source>
</evidence>
<evidence type="ECO:0000313" key="3">
    <source>
        <dbReference type="EMBL" id="BEI91993.1"/>
    </source>
</evidence>
<feature type="compositionally biased region" description="Basic residues" evidence="1">
    <location>
        <begin position="20"/>
        <end position="30"/>
    </location>
</feature>
<name>A0AA48L4X1_9TREE</name>
<dbReference type="Proteomes" id="UP001233271">
    <property type="component" value="Chromosome 4"/>
</dbReference>
<dbReference type="Pfam" id="PF13926">
    <property type="entry name" value="DUF4211"/>
    <property type="match status" value="1"/>
</dbReference>
<feature type="compositionally biased region" description="Basic and acidic residues" evidence="1">
    <location>
        <begin position="148"/>
        <end position="158"/>
    </location>
</feature>
<feature type="domain" description="DUF4211" evidence="2">
    <location>
        <begin position="282"/>
        <end position="412"/>
    </location>
</feature>
<organism evidence="3 4">
    <name type="scientific">Cutaneotrichosporon cavernicola</name>
    <dbReference type="NCBI Taxonomy" id="279322"/>
    <lineage>
        <taxon>Eukaryota</taxon>
        <taxon>Fungi</taxon>
        <taxon>Dikarya</taxon>
        <taxon>Basidiomycota</taxon>
        <taxon>Agaricomycotina</taxon>
        <taxon>Tremellomycetes</taxon>
        <taxon>Trichosporonales</taxon>
        <taxon>Trichosporonaceae</taxon>
        <taxon>Cutaneotrichosporon</taxon>
    </lineage>
</organism>
<dbReference type="AlphaFoldDB" id="A0AA48L4X1"/>
<dbReference type="InterPro" id="IPR025451">
    <property type="entry name" value="DUF4211"/>
</dbReference>
<dbReference type="EMBL" id="AP028215">
    <property type="protein sequence ID" value="BEI91993.1"/>
    <property type="molecule type" value="Genomic_DNA"/>
</dbReference>
<feature type="compositionally biased region" description="Acidic residues" evidence="1">
    <location>
        <begin position="423"/>
        <end position="436"/>
    </location>
</feature>
<reference evidence="3" key="1">
    <citation type="journal article" date="2023" name="BMC Genomics">
        <title>Chromosome-level genome assemblies of Cutaneotrichosporon spp. (Trichosporonales, Basidiomycota) reveal imbalanced evolution between nucleotide sequences and chromosome synteny.</title>
        <authorList>
            <person name="Kobayashi Y."/>
            <person name="Kayamori A."/>
            <person name="Aoki K."/>
            <person name="Shiwa Y."/>
            <person name="Matsutani M."/>
            <person name="Fujita N."/>
            <person name="Sugita T."/>
            <person name="Iwasaki W."/>
            <person name="Tanaka N."/>
            <person name="Takashima M."/>
        </authorList>
    </citation>
    <scope>NUCLEOTIDE SEQUENCE</scope>
    <source>
        <strain evidence="3">HIS019</strain>
    </source>
</reference>
<keyword evidence="4" id="KW-1185">Reference proteome</keyword>
<feature type="compositionally biased region" description="Basic residues" evidence="1">
    <location>
        <begin position="187"/>
        <end position="197"/>
    </location>
</feature>
<feature type="region of interest" description="Disordered" evidence="1">
    <location>
        <begin position="1"/>
        <end position="277"/>
    </location>
</feature>
<feature type="compositionally biased region" description="Basic residues" evidence="1">
    <location>
        <begin position="94"/>
        <end position="104"/>
    </location>
</feature>
<feature type="compositionally biased region" description="Basic and acidic residues" evidence="1">
    <location>
        <begin position="410"/>
        <end position="422"/>
    </location>
</feature>
<proteinExistence type="predicted"/>
<feature type="region of interest" description="Disordered" evidence="1">
    <location>
        <begin position="409"/>
        <end position="444"/>
    </location>
</feature>